<comment type="subcellular location">
    <subcellularLocation>
        <location evidence="1">Cytoplasm</location>
    </subcellularLocation>
</comment>
<dbReference type="InterPro" id="IPR002110">
    <property type="entry name" value="Ankyrin_rpt"/>
</dbReference>
<dbReference type="GO" id="GO:0016787">
    <property type="term" value="F:hydrolase activity"/>
    <property type="evidence" value="ECO:0007669"/>
    <property type="project" value="UniProtKB-KW"/>
</dbReference>
<dbReference type="PROSITE" id="PS50072">
    <property type="entry name" value="CSA_PPIASE_2"/>
    <property type="match status" value="1"/>
</dbReference>
<feature type="domain" description="VLRF1" evidence="14">
    <location>
        <begin position="221"/>
        <end position="362"/>
    </location>
</feature>
<evidence type="ECO:0000259" key="14">
    <source>
        <dbReference type="PROSITE" id="PS52044"/>
    </source>
</evidence>
<keyword evidence="3 11" id="KW-0963">Cytoplasm</keyword>
<feature type="repeat" description="ANK" evidence="10">
    <location>
        <begin position="432"/>
        <end position="464"/>
    </location>
</feature>
<dbReference type="AlphaFoldDB" id="A0A6J5U0W8"/>
<evidence type="ECO:0000256" key="2">
    <source>
        <dbReference type="ARBA" id="ARBA00009262"/>
    </source>
</evidence>
<evidence type="ECO:0000256" key="5">
    <source>
        <dbReference type="ARBA" id="ARBA00022737"/>
    </source>
</evidence>
<feature type="compositionally biased region" description="Basic and acidic residues" evidence="12">
    <location>
        <begin position="579"/>
        <end position="605"/>
    </location>
</feature>
<evidence type="ECO:0000313" key="16">
    <source>
        <dbReference type="Proteomes" id="UP000507222"/>
    </source>
</evidence>
<reference evidence="15 16" key="1">
    <citation type="submission" date="2020-05" db="EMBL/GenBank/DDBJ databases">
        <authorList>
            <person name="Campoy J."/>
            <person name="Schneeberger K."/>
            <person name="Spophaly S."/>
        </authorList>
    </citation>
    <scope>NUCLEOTIDE SEQUENCE [LARGE SCALE GENOMIC DNA]</scope>
    <source>
        <strain evidence="15">PruArmRojPasFocal</strain>
    </source>
</reference>
<keyword evidence="7 11" id="KW-0378">Hydrolase</keyword>
<feature type="domain" description="PPIase cyclophilin-type" evidence="13">
    <location>
        <begin position="690"/>
        <end position="837"/>
    </location>
</feature>
<protein>
    <submittedName>
        <fullName evidence="15">Uncharacterized protein</fullName>
    </submittedName>
</protein>
<dbReference type="CDD" id="cd01928">
    <property type="entry name" value="Cyclophilin_PPIL3_like"/>
    <property type="match status" value="1"/>
</dbReference>
<evidence type="ECO:0000256" key="6">
    <source>
        <dbReference type="ARBA" id="ARBA00022759"/>
    </source>
</evidence>
<dbReference type="GO" id="GO:0036503">
    <property type="term" value="P:ERAD pathway"/>
    <property type="evidence" value="ECO:0007669"/>
    <property type="project" value="TreeGrafter"/>
</dbReference>
<dbReference type="InterPro" id="IPR002130">
    <property type="entry name" value="Cyclophilin-type_PPIase_dom"/>
</dbReference>
<sequence length="844" mass="92931">MAAEPPRTATNTATHATAKTQVKRPRSIFDVPANFFDSCELLQSSSLSTVSTSETSTYNSAVETLDDSEPERNEENRSQNAVGAPRWTCNTCKAEFDSLEDQRAHFKSDIHRFNVKLSVAGKSIVKEEDFDELTSDSFKDYDVSSISGSEEDEPEKGFGSLKFSRASASIREQKLFIYLQTGERVSVSKCLITNESGPESTLACEEVIERLKTLVHEPRDKTHLRIVLLASGGHFAGCVFDGNLIVAHKTFHRYVVRAKAGKKQSSKDASGRAAHSAGASLRRHNELALKKEIQELLAAWKPYFDASSCVFVSAPSSNHQLLFNGEKPIFSHQHGLVRNVPMTVRRPTYKEARRIYEQLTQVAFELDVNEAPSSSKEDPPYSSGIDRNIIPRMEKVNIVDSFDCMEKNEAFPNYGKSVKLPISSDSDGEEICSSTPLHEAAQSGDTHKVLELLEQGLDPCIKDERGQTPYMLASEKEVRNTFRRFMASNPDKWDWHAAKVPSALTKEMEESQAAKQAEKDAKKKARAKELKKLRKEKEKKAQAQAAVSQNASTDLQNQVPTTSSTLKGKPQSSSGSQISKEEELKIAQAAEREKRAAAAERRRAAAEALSAQGNSTATAPSTAQPKSGVAGEINCSCCNVSLAGKVPFIDINNALERTNRPDLPIARKLYKNCEARAAQTRLTQMSVTLHTNLGDIKCEIFCDEVPKTAENFLALCASGYYDGTIFHRNIKGFMIQGGDPTGTGKGGTSIWGKKFNDEIRESLKHNARGMLSMANSGPNTNGSQFFINYAKQPHLNGLYTVFGKVIHGFEVLDIMEKTPTGPGDRPLAEIRLNRVTIHANPLAG</sequence>
<dbReference type="PANTHER" id="PTHR16036">
    <property type="entry name" value="ANKYRIN REPEAT AND ZINC FINGER DOMAIN-CONTAINING PROTEIN 1"/>
    <property type="match status" value="1"/>
</dbReference>
<feature type="compositionally biased region" description="Polar residues" evidence="12">
    <location>
        <begin position="547"/>
        <end position="578"/>
    </location>
</feature>
<dbReference type="Pfam" id="PF18826">
    <property type="entry name" value="bVLRF1"/>
    <property type="match status" value="1"/>
</dbReference>
<feature type="region of interest" description="Disordered" evidence="12">
    <location>
        <begin position="533"/>
        <end position="629"/>
    </location>
</feature>
<feature type="compositionally biased region" description="Low complexity" evidence="12">
    <location>
        <begin position="47"/>
        <end position="60"/>
    </location>
</feature>
<feature type="region of interest" description="Disordered" evidence="12">
    <location>
        <begin position="507"/>
        <end position="526"/>
    </location>
</feature>
<dbReference type="InterPro" id="IPR041175">
    <property type="entry name" value="VLRF1/Vms1"/>
</dbReference>
<dbReference type="InterPro" id="IPR047139">
    <property type="entry name" value="ANKZ1/VMS1"/>
</dbReference>
<keyword evidence="4 11" id="KW-0540">Nuclease</keyword>
<evidence type="ECO:0000256" key="10">
    <source>
        <dbReference type="PROSITE-ProRule" id="PRU00023"/>
    </source>
</evidence>
<accession>A0A6J5U0W8</accession>
<dbReference type="PROSITE" id="PS50297">
    <property type="entry name" value="ANK_REP_REGION"/>
    <property type="match status" value="1"/>
</dbReference>
<dbReference type="EMBL" id="CAEKDK010000002">
    <property type="protein sequence ID" value="CAB4269783.1"/>
    <property type="molecule type" value="Genomic_DNA"/>
</dbReference>
<feature type="compositionally biased region" description="Polar residues" evidence="12">
    <location>
        <begin position="611"/>
        <end position="625"/>
    </location>
</feature>
<dbReference type="InterPro" id="IPR020892">
    <property type="entry name" value="Cyclophilin-type_PPIase_CS"/>
</dbReference>
<dbReference type="Gene3D" id="1.25.40.20">
    <property type="entry name" value="Ankyrin repeat-containing domain"/>
    <property type="match status" value="1"/>
</dbReference>
<dbReference type="PROSITE" id="PS50088">
    <property type="entry name" value="ANK_REPEAT"/>
    <property type="match status" value="1"/>
</dbReference>
<evidence type="ECO:0000259" key="13">
    <source>
        <dbReference type="PROSITE" id="PS50072"/>
    </source>
</evidence>
<dbReference type="FunFam" id="2.40.100.10:FF:000026">
    <property type="entry name" value="Peptidyl-prolyl cis-trans isomerase"/>
    <property type="match status" value="1"/>
</dbReference>
<evidence type="ECO:0000313" key="15">
    <source>
        <dbReference type="EMBL" id="CAB4269783.1"/>
    </source>
</evidence>
<name>A0A6J5U0W8_PRUAR</name>
<keyword evidence="5" id="KW-0677">Repeat</keyword>
<dbReference type="Pfam" id="PF00160">
    <property type="entry name" value="Pro_isomerase"/>
    <property type="match status" value="1"/>
</dbReference>
<organism evidence="15 16">
    <name type="scientific">Prunus armeniaca</name>
    <name type="common">Apricot</name>
    <name type="synonym">Armeniaca vulgaris</name>
    <dbReference type="NCBI Taxonomy" id="36596"/>
    <lineage>
        <taxon>Eukaryota</taxon>
        <taxon>Viridiplantae</taxon>
        <taxon>Streptophyta</taxon>
        <taxon>Embryophyta</taxon>
        <taxon>Tracheophyta</taxon>
        <taxon>Spermatophyta</taxon>
        <taxon>Magnoliopsida</taxon>
        <taxon>eudicotyledons</taxon>
        <taxon>Gunneridae</taxon>
        <taxon>Pentapetalae</taxon>
        <taxon>rosids</taxon>
        <taxon>fabids</taxon>
        <taxon>Rosales</taxon>
        <taxon>Rosaceae</taxon>
        <taxon>Amygdaloideae</taxon>
        <taxon>Amygdaleae</taxon>
        <taxon>Prunus</taxon>
    </lineage>
</organism>
<feature type="active site" evidence="11">
    <location>
        <position position="264"/>
    </location>
</feature>
<evidence type="ECO:0000256" key="3">
    <source>
        <dbReference type="ARBA" id="ARBA00022490"/>
    </source>
</evidence>
<comment type="similarity">
    <text evidence="2 11">Belongs to the ANKZF1/VMS1 family.</text>
</comment>
<dbReference type="Proteomes" id="UP000507222">
    <property type="component" value="Unassembled WGS sequence"/>
</dbReference>
<dbReference type="InterPro" id="IPR036770">
    <property type="entry name" value="Ankyrin_rpt-contain_sf"/>
</dbReference>
<dbReference type="GO" id="GO:0004519">
    <property type="term" value="F:endonuclease activity"/>
    <property type="evidence" value="ECO:0007669"/>
    <property type="project" value="UniProtKB-KW"/>
</dbReference>
<dbReference type="PROSITE" id="PS00170">
    <property type="entry name" value="CSA_PPIASE_1"/>
    <property type="match status" value="1"/>
</dbReference>
<dbReference type="PROSITE" id="PS52044">
    <property type="entry name" value="VLRF1"/>
    <property type="match status" value="1"/>
</dbReference>
<dbReference type="InterPro" id="IPR013087">
    <property type="entry name" value="Znf_C2H2_type"/>
</dbReference>
<keyword evidence="8 10" id="KW-0040">ANK repeat</keyword>
<keyword evidence="9" id="KW-0175">Coiled coil</keyword>
<evidence type="ECO:0000256" key="9">
    <source>
        <dbReference type="ARBA" id="ARBA00023054"/>
    </source>
</evidence>
<feature type="region of interest" description="Disordered" evidence="12">
    <location>
        <begin position="1"/>
        <end position="22"/>
    </location>
</feature>
<evidence type="ECO:0000256" key="8">
    <source>
        <dbReference type="ARBA" id="ARBA00023043"/>
    </source>
</evidence>
<evidence type="ECO:0000256" key="7">
    <source>
        <dbReference type="ARBA" id="ARBA00022801"/>
    </source>
</evidence>
<dbReference type="GO" id="GO:0005737">
    <property type="term" value="C:cytoplasm"/>
    <property type="evidence" value="ECO:0007669"/>
    <property type="project" value="UniProtKB-SubCell"/>
</dbReference>
<evidence type="ECO:0000256" key="11">
    <source>
        <dbReference type="PROSITE-ProRule" id="PRU01389"/>
    </source>
</evidence>
<dbReference type="Gene3D" id="2.40.100.10">
    <property type="entry name" value="Cyclophilin-like"/>
    <property type="match status" value="1"/>
</dbReference>
<dbReference type="GO" id="GO:0006457">
    <property type="term" value="P:protein folding"/>
    <property type="evidence" value="ECO:0007669"/>
    <property type="project" value="InterPro"/>
</dbReference>
<dbReference type="PANTHER" id="PTHR16036:SF2">
    <property type="entry name" value="TRNA ENDONUCLEASE ANKZF1"/>
    <property type="match status" value="1"/>
</dbReference>
<keyword evidence="6 11" id="KW-0255">Endonuclease</keyword>
<dbReference type="SUPFAM" id="SSF50891">
    <property type="entry name" value="Cyclophilin-like"/>
    <property type="match status" value="1"/>
</dbReference>
<dbReference type="InterPro" id="IPR029000">
    <property type="entry name" value="Cyclophilin-like_dom_sf"/>
</dbReference>
<dbReference type="PRINTS" id="PR00153">
    <property type="entry name" value="CSAPPISMRASE"/>
</dbReference>
<gene>
    <name evidence="15" type="ORF">CURHAP_LOCUS15576</name>
</gene>
<dbReference type="SUPFAM" id="SSF48403">
    <property type="entry name" value="Ankyrin repeat"/>
    <property type="match status" value="1"/>
</dbReference>
<evidence type="ECO:0000256" key="1">
    <source>
        <dbReference type="ARBA" id="ARBA00004496"/>
    </source>
</evidence>
<dbReference type="PROSITE" id="PS00028">
    <property type="entry name" value="ZINC_FINGER_C2H2_1"/>
    <property type="match status" value="1"/>
</dbReference>
<feature type="region of interest" description="Disordered" evidence="12">
    <location>
        <begin position="47"/>
        <end position="82"/>
    </location>
</feature>
<dbReference type="GO" id="GO:0003755">
    <property type="term" value="F:peptidyl-prolyl cis-trans isomerase activity"/>
    <property type="evidence" value="ECO:0007669"/>
    <property type="project" value="InterPro"/>
</dbReference>
<evidence type="ECO:0000256" key="12">
    <source>
        <dbReference type="SAM" id="MobiDB-lite"/>
    </source>
</evidence>
<feature type="compositionally biased region" description="Basic and acidic residues" evidence="12">
    <location>
        <begin position="516"/>
        <end position="526"/>
    </location>
</feature>
<proteinExistence type="inferred from homology"/>
<feature type="compositionally biased region" description="Low complexity" evidence="12">
    <location>
        <begin position="8"/>
        <end position="20"/>
    </location>
</feature>
<evidence type="ECO:0000256" key="4">
    <source>
        <dbReference type="ARBA" id="ARBA00022722"/>
    </source>
</evidence>
<comment type="domain">
    <text evidence="11">The VLRF1 domain mediates binding to the 60S ribosomal subunit.</text>
</comment>